<feature type="compositionally biased region" description="Basic and acidic residues" evidence="1">
    <location>
        <begin position="459"/>
        <end position="494"/>
    </location>
</feature>
<evidence type="ECO:0000313" key="3">
    <source>
        <dbReference type="Proteomes" id="UP001141806"/>
    </source>
</evidence>
<dbReference type="OrthoDB" id="1079501at2759"/>
<sequence>MPQNTLRSVVYRSIVSCEDPNGVVECGTIRKFKSGSQKMERRQTQKDHQRVFNPSFVCKEERNEQISQEISRELNLPIHSQLLEVSRGAQKINHMIESWSKGLSFDGESKDIAEDLLKGALDLQDSLIMLGHLQKASKYISQSKKQKQKFERGQDEVGVERPGSDQLELKNNQMGLQHPQDSADGSWRNCNEELKKLIRDSLSRQNLLPTHSTEVNNYWGGKKLDSDLDIPSTSSSQSTQSSKLPGSVNSSISSVTQERKAKALVAKHIGLEELSSEQILISKIEMEGNNNLYQPTPIYDVEMPKQRKPWFVDSNLDLKQKTLQDIIETMHFKGLLKRKHVDRHMFQSHLPDTSCAKQRMDDEIPPIVIIKPRSSCVETEGPFLGKFIFEEKALDPNNRLKLKGQKVPPTKMSIGEERGLELNQKERPGKMKREEVAATRMLFRDEGASERKEILRKLKPKKEPQSKRFIKEEGAQNSREKIRDPEAKELETKGKASSYKMKFSIPLNNKPQKKKDNKKAEKMEKVLSGGRKPQGNVNVKFVAVPRSHEHAKATSSKLQKPDKTFTIVKNRLSHQESTTQNPKAIRSAKSVSQDSSDQLKKERAKMAKPIRGSLPLNEVIENSQCKHEDKKTNMTCEMDSTSNTTNSWLGDQHSTAEGTGISESEDYCEDWKTIHCEISPQASQHENRIESAQEAKQLFSHKTAEKKTVGTEVGLRLLLSSPSFLRCVEEFFNFNVNNPVALEKAGIEEVGMINSRLFMDFANELLERKRLISASHVVLPLVWISDPQINVSLDHLVDIVCDGVENLTSYSNGGDDVLPMDSLYVMSERDLSGDGVVLTSVWDVGWKNGSSMDEAGNVVYEVEKQLFDGLIEEFMIDILY</sequence>
<dbReference type="EMBL" id="JAMYWD010000012">
    <property type="protein sequence ID" value="KAJ4953450.1"/>
    <property type="molecule type" value="Genomic_DNA"/>
</dbReference>
<feature type="region of interest" description="Disordered" evidence="1">
    <location>
        <begin position="229"/>
        <end position="253"/>
    </location>
</feature>
<feature type="compositionally biased region" description="Low complexity" evidence="1">
    <location>
        <begin position="232"/>
        <end position="242"/>
    </location>
</feature>
<gene>
    <name evidence="2" type="ORF">NE237_030282</name>
</gene>
<feature type="compositionally biased region" description="Basic and acidic residues" evidence="1">
    <location>
        <begin position="148"/>
        <end position="163"/>
    </location>
</feature>
<feature type="region of interest" description="Disordered" evidence="1">
    <location>
        <begin position="145"/>
        <end position="165"/>
    </location>
</feature>
<dbReference type="PANTHER" id="PTHR34282:SF2">
    <property type="entry name" value="DUF3741 DOMAIN-CONTAINING PROTEIN"/>
    <property type="match status" value="1"/>
</dbReference>
<dbReference type="AlphaFoldDB" id="A0A9Q0JWU6"/>
<feature type="compositionally biased region" description="Polar residues" evidence="1">
    <location>
        <begin position="243"/>
        <end position="253"/>
    </location>
</feature>
<organism evidence="2 3">
    <name type="scientific">Protea cynaroides</name>
    <dbReference type="NCBI Taxonomy" id="273540"/>
    <lineage>
        <taxon>Eukaryota</taxon>
        <taxon>Viridiplantae</taxon>
        <taxon>Streptophyta</taxon>
        <taxon>Embryophyta</taxon>
        <taxon>Tracheophyta</taxon>
        <taxon>Spermatophyta</taxon>
        <taxon>Magnoliopsida</taxon>
        <taxon>Proteales</taxon>
        <taxon>Proteaceae</taxon>
        <taxon>Protea</taxon>
    </lineage>
</organism>
<evidence type="ECO:0000256" key="1">
    <source>
        <dbReference type="SAM" id="MobiDB-lite"/>
    </source>
</evidence>
<name>A0A9Q0JWU6_9MAGN</name>
<comment type="caution">
    <text evidence="2">The sequence shown here is derived from an EMBL/GenBank/DDBJ whole genome shotgun (WGS) entry which is preliminary data.</text>
</comment>
<dbReference type="Proteomes" id="UP001141806">
    <property type="component" value="Unassembled WGS sequence"/>
</dbReference>
<dbReference type="PANTHER" id="PTHR34282">
    <property type="entry name" value="OS01G0228800 PROTEIN-RELATED"/>
    <property type="match status" value="1"/>
</dbReference>
<feature type="compositionally biased region" description="Polar residues" evidence="1">
    <location>
        <begin position="637"/>
        <end position="657"/>
    </location>
</feature>
<feature type="region of interest" description="Disordered" evidence="1">
    <location>
        <begin position="507"/>
        <end position="534"/>
    </location>
</feature>
<reference evidence="2" key="1">
    <citation type="journal article" date="2023" name="Plant J.">
        <title>The genome of the king protea, Protea cynaroides.</title>
        <authorList>
            <person name="Chang J."/>
            <person name="Duong T.A."/>
            <person name="Schoeman C."/>
            <person name="Ma X."/>
            <person name="Roodt D."/>
            <person name="Barker N."/>
            <person name="Li Z."/>
            <person name="Van de Peer Y."/>
            <person name="Mizrachi E."/>
        </authorList>
    </citation>
    <scope>NUCLEOTIDE SEQUENCE</scope>
    <source>
        <tissue evidence="2">Young leaves</tissue>
    </source>
</reference>
<accession>A0A9Q0JWU6</accession>
<proteinExistence type="predicted"/>
<protein>
    <recommendedName>
        <fullName evidence="4">DUF4378 domain-containing protein</fullName>
    </recommendedName>
</protein>
<feature type="region of interest" description="Disordered" evidence="1">
    <location>
        <begin position="572"/>
        <end position="601"/>
    </location>
</feature>
<keyword evidence="3" id="KW-1185">Reference proteome</keyword>
<feature type="region of interest" description="Disordered" evidence="1">
    <location>
        <begin position="637"/>
        <end position="661"/>
    </location>
</feature>
<feature type="region of interest" description="Disordered" evidence="1">
    <location>
        <begin position="459"/>
        <end position="495"/>
    </location>
</feature>
<evidence type="ECO:0000313" key="2">
    <source>
        <dbReference type="EMBL" id="KAJ4953450.1"/>
    </source>
</evidence>
<evidence type="ECO:0008006" key="4">
    <source>
        <dbReference type="Google" id="ProtNLM"/>
    </source>
</evidence>